<feature type="domain" description="3'-5' exonuclease" evidence="1">
    <location>
        <begin position="155"/>
        <end position="256"/>
    </location>
</feature>
<reference evidence="2" key="2">
    <citation type="submission" date="2023-05" db="EMBL/GenBank/DDBJ databases">
        <authorList>
            <person name="Fouks B."/>
        </authorList>
    </citation>
    <scope>NUCLEOTIDE SEQUENCE</scope>
    <source>
        <strain evidence="2">Stay&amp;Tobe</strain>
        <tissue evidence="2">Testes</tissue>
    </source>
</reference>
<dbReference type="InterPro" id="IPR036397">
    <property type="entry name" value="RNaseH_sf"/>
</dbReference>
<dbReference type="Gene3D" id="3.30.420.10">
    <property type="entry name" value="Ribonuclease H-like superfamily/Ribonuclease H"/>
    <property type="match status" value="1"/>
</dbReference>
<dbReference type="GO" id="GO:1990923">
    <property type="term" value="C:PET complex"/>
    <property type="evidence" value="ECO:0007669"/>
    <property type="project" value="TreeGrafter"/>
</dbReference>
<comment type="caution">
    <text evidence="2">The sequence shown here is derived from an EMBL/GenBank/DDBJ whole genome shotgun (WGS) entry which is preliminary data.</text>
</comment>
<dbReference type="EMBL" id="JASPKZ010002703">
    <property type="protein sequence ID" value="KAJ9594934.1"/>
    <property type="molecule type" value="Genomic_DNA"/>
</dbReference>
<name>A0AAD8A9H3_DIPPU</name>
<sequence length="381" mass="43698">MDENYTKDQRLFLETLDGSVEGTFHSIDPGHNKITLKKLVIHPSGRRLDGMYHYYRNEVLKIRVLEPCSYTGVNKENEAAGEWNLMRKPKTNVHSNKAIGKVTNTDVVMNIKPAYGSNRQDSGSRNENFTVEKYDELIKAAQHSVVIDRIADVYKKAMENINKEPVVGVHVEGARFGRRSKVSLLTIATPSQVFIFDIQTLGELGFKNGLRELLESKKVEKVIHNCRLVSDCLYHKHNVTLNHIFDTQVADITVTKQNCKEYPRCVRSLSECLSFYLHLPDSIIPKVQVRAGYIAMDSAKWMKRPLLIEHQAIVSKSSVFLVELRKKLYEEMMKPFHQAVNVFCNVVKNAEDFEASEHQANDKLVPMELLSLYDQHKENHK</sequence>
<accession>A0AAD8A9H3</accession>
<dbReference type="Proteomes" id="UP001233999">
    <property type="component" value="Unassembled WGS sequence"/>
</dbReference>
<dbReference type="InterPro" id="IPR012337">
    <property type="entry name" value="RNaseH-like_sf"/>
</dbReference>
<evidence type="ECO:0000259" key="1">
    <source>
        <dbReference type="Pfam" id="PF01612"/>
    </source>
</evidence>
<organism evidence="2 3">
    <name type="scientific">Diploptera punctata</name>
    <name type="common">Pacific beetle cockroach</name>
    <dbReference type="NCBI Taxonomy" id="6984"/>
    <lineage>
        <taxon>Eukaryota</taxon>
        <taxon>Metazoa</taxon>
        <taxon>Ecdysozoa</taxon>
        <taxon>Arthropoda</taxon>
        <taxon>Hexapoda</taxon>
        <taxon>Insecta</taxon>
        <taxon>Pterygota</taxon>
        <taxon>Neoptera</taxon>
        <taxon>Polyneoptera</taxon>
        <taxon>Dictyoptera</taxon>
        <taxon>Blattodea</taxon>
        <taxon>Blaberoidea</taxon>
        <taxon>Blaberidae</taxon>
        <taxon>Diplopterinae</taxon>
        <taxon>Diploptera</taxon>
    </lineage>
</organism>
<dbReference type="AlphaFoldDB" id="A0AAD8A9H3"/>
<evidence type="ECO:0000313" key="2">
    <source>
        <dbReference type="EMBL" id="KAJ9594934.1"/>
    </source>
</evidence>
<proteinExistence type="predicted"/>
<dbReference type="InterPro" id="IPR002562">
    <property type="entry name" value="3'-5'_exonuclease_dom"/>
</dbReference>
<dbReference type="GO" id="GO:0008408">
    <property type="term" value="F:3'-5' exonuclease activity"/>
    <property type="evidence" value="ECO:0007669"/>
    <property type="project" value="InterPro"/>
</dbReference>
<reference evidence="2" key="1">
    <citation type="journal article" date="2023" name="IScience">
        <title>Live-bearing cockroach genome reveals convergent evolutionary mechanisms linked to viviparity in insects and beyond.</title>
        <authorList>
            <person name="Fouks B."/>
            <person name="Harrison M.C."/>
            <person name="Mikhailova A.A."/>
            <person name="Marchal E."/>
            <person name="English S."/>
            <person name="Carruthers M."/>
            <person name="Jennings E.C."/>
            <person name="Chiamaka E.L."/>
            <person name="Frigard R.A."/>
            <person name="Pippel M."/>
            <person name="Attardo G.M."/>
            <person name="Benoit J.B."/>
            <person name="Bornberg-Bauer E."/>
            <person name="Tobe S.S."/>
        </authorList>
    </citation>
    <scope>NUCLEOTIDE SEQUENCE</scope>
    <source>
        <strain evidence="2">Stay&amp;Tobe</strain>
    </source>
</reference>
<dbReference type="InterPro" id="IPR052144">
    <property type="entry name" value="piRNA_biogenesis_EXD1"/>
</dbReference>
<dbReference type="PANTHER" id="PTHR46628:SF1">
    <property type="entry name" value="PIRNA BIOGENESIS PROTEIN EXD1"/>
    <property type="match status" value="1"/>
</dbReference>
<keyword evidence="3" id="KW-1185">Reference proteome</keyword>
<dbReference type="GO" id="GO:0034587">
    <property type="term" value="P:piRNA processing"/>
    <property type="evidence" value="ECO:0007669"/>
    <property type="project" value="TreeGrafter"/>
</dbReference>
<dbReference type="Pfam" id="PF01612">
    <property type="entry name" value="DNA_pol_A_exo1"/>
    <property type="match status" value="1"/>
</dbReference>
<dbReference type="SUPFAM" id="SSF53098">
    <property type="entry name" value="Ribonuclease H-like"/>
    <property type="match status" value="1"/>
</dbReference>
<evidence type="ECO:0000313" key="3">
    <source>
        <dbReference type="Proteomes" id="UP001233999"/>
    </source>
</evidence>
<protein>
    <recommendedName>
        <fullName evidence="1">3'-5' exonuclease domain-containing protein</fullName>
    </recommendedName>
</protein>
<dbReference type="GO" id="GO:0003676">
    <property type="term" value="F:nucleic acid binding"/>
    <property type="evidence" value="ECO:0007669"/>
    <property type="project" value="InterPro"/>
</dbReference>
<dbReference type="PANTHER" id="PTHR46628">
    <property type="entry name" value="PIRNA BIOGENESIS PROTEIN EXD1"/>
    <property type="match status" value="1"/>
</dbReference>
<gene>
    <name evidence="2" type="ORF">L9F63_013750</name>
</gene>